<dbReference type="EC" id="4.1.2.4" evidence="3"/>
<evidence type="ECO:0000256" key="5">
    <source>
        <dbReference type="ARBA" id="ARBA00023270"/>
    </source>
</evidence>
<dbReference type="PANTHER" id="PTHR10889:SF3">
    <property type="entry name" value="DEOXYRIBOSE-PHOSPHATE ALDOLASE"/>
    <property type="match status" value="1"/>
</dbReference>
<evidence type="ECO:0000256" key="8">
    <source>
        <dbReference type="ARBA" id="ARBA00048791"/>
    </source>
</evidence>
<evidence type="ECO:0000256" key="7">
    <source>
        <dbReference type="ARBA" id="ARBA00032755"/>
    </source>
</evidence>
<dbReference type="GO" id="GO:0009264">
    <property type="term" value="P:deoxyribonucleotide catabolic process"/>
    <property type="evidence" value="ECO:0007669"/>
    <property type="project" value="InterPro"/>
</dbReference>
<evidence type="ECO:0000256" key="2">
    <source>
        <dbReference type="ARBA" id="ARBA00009473"/>
    </source>
</evidence>
<dbReference type="InterPro" id="IPR002915">
    <property type="entry name" value="DeoC/FbaB/LacD_aldolase"/>
</dbReference>
<dbReference type="FunFam" id="3.20.20.70:FF:000106">
    <property type="entry name" value="Deoxyribose-phosphate aldolase"/>
    <property type="match status" value="1"/>
</dbReference>
<keyword evidence="10" id="KW-1185">Reference proteome</keyword>
<dbReference type="Pfam" id="PF01791">
    <property type="entry name" value="DeoC"/>
    <property type="match status" value="1"/>
</dbReference>
<comment type="pathway">
    <text evidence="1">Carbohydrate degradation; 2-deoxy-D-ribose 1-phosphate degradation; D-glyceraldehyde 3-phosphate and acetaldehyde from 2-deoxy-alpha-D-ribose 1-phosphate: step 2/2.</text>
</comment>
<evidence type="ECO:0000313" key="10">
    <source>
        <dbReference type="Proteomes" id="UP001196413"/>
    </source>
</evidence>
<reference evidence="9" key="1">
    <citation type="submission" date="2021-06" db="EMBL/GenBank/DDBJ databases">
        <title>Parelaphostrongylus tenuis whole genome reference sequence.</title>
        <authorList>
            <person name="Garwood T.J."/>
            <person name="Larsen P.A."/>
            <person name="Fountain-Jones N.M."/>
            <person name="Garbe J.R."/>
            <person name="Macchietto M.G."/>
            <person name="Kania S.A."/>
            <person name="Gerhold R.W."/>
            <person name="Richards J.E."/>
            <person name="Wolf T.M."/>
        </authorList>
    </citation>
    <scope>NUCLEOTIDE SEQUENCE</scope>
    <source>
        <strain evidence="9">MNPRO001-30</strain>
        <tissue evidence="9">Meninges</tissue>
    </source>
</reference>
<sequence length="354" mass="38328">MDAANTVRKLCISNHGMKLAPVAMFERSHRHRRQSREDETNGRCAEIRTNREDGPSKYPRKFEIEPSSLGRCRAPLTIAQPALHAPKSPRPSLATNAEASALLKNKDEVRKLITYIDLTTLAGDDTKSRVVALTDRALAPVDGDSSITCAAVCVYPQRVADVVKHLAERKKKLNVAAVAAGFPSGQYHLQSKLLEVQLTVADGATEIDIVISRAVALEDDWETVYNEVSALKAACGSAHLKTILATGELKTVSNVYKASWASILAGSDFIKTSTGKEATNATLEVAFVMCSAIKRWYQITGKKVGFKPAGGIKTPKEALAYVALIKDVLGADWLTPKLFRIGASSLLDNCLKAL</sequence>
<dbReference type="InterPro" id="IPR013785">
    <property type="entry name" value="Aldolase_TIM"/>
</dbReference>
<dbReference type="CDD" id="cd00959">
    <property type="entry name" value="DeoC"/>
    <property type="match status" value="1"/>
</dbReference>
<evidence type="ECO:0000256" key="4">
    <source>
        <dbReference type="ARBA" id="ARBA00023239"/>
    </source>
</evidence>
<comment type="catalytic activity">
    <reaction evidence="8">
        <text>2-deoxy-D-ribose 5-phosphate = D-glyceraldehyde 3-phosphate + acetaldehyde</text>
        <dbReference type="Rhea" id="RHEA:12821"/>
        <dbReference type="ChEBI" id="CHEBI:15343"/>
        <dbReference type="ChEBI" id="CHEBI:59776"/>
        <dbReference type="ChEBI" id="CHEBI:62877"/>
        <dbReference type="EC" id="4.1.2.4"/>
    </reaction>
</comment>
<evidence type="ECO:0000256" key="1">
    <source>
        <dbReference type="ARBA" id="ARBA00004816"/>
    </source>
</evidence>
<dbReference type="InterPro" id="IPR011343">
    <property type="entry name" value="DeoC"/>
</dbReference>
<gene>
    <name evidence="9" type="ORF">KIN20_031626</name>
</gene>
<accession>A0AAD5R5R6</accession>
<dbReference type="Gene3D" id="3.20.20.70">
    <property type="entry name" value="Aldolase class I"/>
    <property type="match status" value="1"/>
</dbReference>
<keyword evidence="5" id="KW-0704">Schiff base</keyword>
<comment type="similarity">
    <text evidence="2">Belongs to the DeoC/FbaB aldolase family. DeoC type 2 subfamily.</text>
</comment>
<dbReference type="Proteomes" id="UP001196413">
    <property type="component" value="Unassembled WGS sequence"/>
</dbReference>
<proteinExistence type="inferred from homology"/>
<evidence type="ECO:0000256" key="6">
    <source>
        <dbReference type="ARBA" id="ARBA00031814"/>
    </source>
</evidence>
<name>A0AAD5R5R6_PARTN</name>
<keyword evidence="4" id="KW-0456">Lyase</keyword>
<evidence type="ECO:0000256" key="3">
    <source>
        <dbReference type="ARBA" id="ARBA00012515"/>
    </source>
</evidence>
<dbReference type="AlphaFoldDB" id="A0AAD5R5R6"/>
<organism evidence="9 10">
    <name type="scientific">Parelaphostrongylus tenuis</name>
    <name type="common">Meningeal worm</name>
    <dbReference type="NCBI Taxonomy" id="148309"/>
    <lineage>
        <taxon>Eukaryota</taxon>
        <taxon>Metazoa</taxon>
        <taxon>Ecdysozoa</taxon>
        <taxon>Nematoda</taxon>
        <taxon>Chromadorea</taxon>
        <taxon>Rhabditida</taxon>
        <taxon>Rhabditina</taxon>
        <taxon>Rhabditomorpha</taxon>
        <taxon>Strongyloidea</taxon>
        <taxon>Metastrongylidae</taxon>
        <taxon>Parelaphostrongylus</taxon>
    </lineage>
</organism>
<dbReference type="GO" id="GO:0016052">
    <property type="term" value="P:carbohydrate catabolic process"/>
    <property type="evidence" value="ECO:0007669"/>
    <property type="project" value="TreeGrafter"/>
</dbReference>
<dbReference type="PANTHER" id="PTHR10889">
    <property type="entry name" value="DEOXYRIBOSE-PHOSPHATE ALDOLASE"/>
    <property type="match status" value="1"/>
</dbReference>
<dbReference type="SUPFAM" id="SSF51569">
    <property type="entry name" value="Aldolase"/>
    <property type="match status" value="1"/>
</dbReference>
<dbReference type="EMBL" id="JAHQIW010006713">
    <property type="protein sequence ID" value="KAJ1369999.1"/>
    <property type="molecule type" value="Genomic_DNA"/>
</dbReference>
<protein>
    <recommendedName>
        <fullName evidence="3">deoxyribose-phosphate aldolase</fullName>
        <ecNumber evidence="3">4.1.2.4</ecNumber>
    </recommendedName>
    <alternativeName>
        <fullName evidence="7">2-deoxy-D-ribose 5-phosphate aldolase</fullName>
    </alternativeName>
    <alternativeName>
        <fullName evidence="6">Phosphodeoxyriboaldolase</fullName>
    </alternativeName>
</protein>
<comment type="caution">
    <text evidence="9">The sequence shown here is derived from an EMBL/GenBank/DDBJ whole genome shotgun (WGS) entry which is preliminary data.</text>
</comment>
<dbReference type="SMART" id="SM01133">
    <property type="entry name" value="DeoC"/>
    <property type="match status" value="1"/>
</dbReference>
<dbReference type="GO" id="GO:0005737">
    <property type="term" value="C:cytoplasm"/>
    <property type="evidence" value="ECO:0007669"/>
    <property type="project" value="InterPro"/>
</dbReference>
<dbReference type="NCBIfam" id="TIGR00126">
    <property type="entry name" value="deoC"/>
    <property type="match status" value="1"/>
</dbReference>
<dbReference type="GO" id="GO:0004139">
    <property type="term" value="F:deoxyribose-phosphate aldolase activity"/>
    <property type="evidence" value="ECO:0007669"/>
    <property type="project" value="UniProtKB-EC"/>
</dbReference>
<evidence type="ECO:0000313" key="9">
    <source>
        <dbReference type="EMBL" id="KAJ1369999.1"/>
    </source>
</evidence>